<dbReference type="Proteomes" id="UP001177943">
    <property type="component" value="Chromosome"/>
</dbReference>
<accession>A0AA95L1F7</accession>
<gene>
    <name evidence="2" type="ORF">QNH46_20860</name>
</gene>
<dbReference type="AlphaFoldDB" id="A0AA95L1F7"/>
<organism evidence="2 3">
    <name type="scientific">Paenibacillus woosongensis</name>
    <dbReference type="NCBI Taxonomy" id="307580"/>
    <lineage>
        <taxon>Bacteria</taxon>
        <taxon>Bacillati</taxon>
        <taxon>Bacillota</taxon>
        <taxon>Bacilli</taxon>
        <taxon>Bacillales</taxon>
        <taxon>Paenibacillaceae</taxon>
        <taxon>Paenibacillus</taxon>
    </lineage>
</organism>
<protein>
    <submittedName>
        <fullName evidence="2">Uncharacterized protein</fullName>
    </submittedName>
</protein>
<evidence type="ECO:0000313" key="3">
    <source>
        <dbReference type="Proteomes" id="UP001177943"/>
    </source>
</evidence>
<dbReference type="EMBL" id="CP126084">
    <property type="protein sequence ID" value="WHX48491.1"/>
    <property type="molecule type" value="Genomic_DNA"/>
</dbReference>
<feature type="compositionally biased region" description="Basic and acidic residues" evidence="1">
    <location>
        <begin position="24"/>
        <end position="39"/>
    </location>
</feature>
<name>A0AA95L1F7_9BACL</name>
<proteinExistence type="predicted"/>
<reference evidence="2" key="1">
    <citation type="submission" date="2023-05" db="EMBL/GenBank/DDBJ databases">
        <title>Comparative genomics of Bacillaceae isolates and their secondary metabolite potential.</title>
        <authorList>
            <person name="Song L."/>
            <person name="Nielsen L.J."/>
            <person name="Mohite O."/>
            <person name="Xu X."/>
            <person name="Weber T."/>
            <person name="Kovacs A.T."/>
        </authorList>
    </citation>
    <scope>NUCLEOTIDE SEQUENCE</scope>
    <source>
        <strain evidence="2">B2_4</strain>
    </source>
</reference>
<evidence type="ECO:0000313" key="2">
    <source>
        <dbReference type="EMBL" id="WHX48491.1"/>
    </source>
</evidence>
<dbReference type="KEGG" id="pwn:QNH46_20860"/>
<feature type="region of interest" description="Disordered" evidence="1">
    <location>
        <begin position="24"/>
        <end position="54"/>
    </location>
</feature>
<sequence length="54" mass="6106">MNQASLVYISWLLIISAAVCRREGERQRESDEQKQRARGSDSTGKEGYTCQEGL</sequence>
<dbReference type="RefSeq" id="WP_283925862.1">
    <property type="nucleotide sequence ID" value="NZ_CP126084.1"/>
</dbReference>
<evidence type="ECO:0000256" key="1">
    <source>
        <dbReference type="SAM" id="MobiDB-lite"/>
    </source>
</evidence>